<dbReference type="Proteomes" id="UP001165960">
    <property type="component" value="Unassembled WGS sequence"/>
</dbReference>
<name>A0ACC2RHX8_9FUNG</name>
<organism evidence="1 2">
    <name type="scientific">Entomophthora muscae</name>
    <dbReference type="NCBI Taxonomy" id="34485"/>
    <lineage>
        <taxon>Eukaryota</taxon>
        <taxon>Fungi</taxon>
        <taxon>Fungi incertae sedis</taxon>
        <taxon>Zoopagomycota</taxon>
        <taxon>Entomophthoromycotina</taxon>
        <taxon>Entomophthoromycetes</taxon>
        <taxon>Entomophthorales</taxon>
        <taxon>Entomophthoraceae</taxon>
        <taxon>Entomophthora</taxon>
    </lineage>
</organism>
<gene>
    <name evidence="1" type="ORF">DSO57_1022263</name>
</gene>
<comment type="caution">
    <text evidence="1">The sequence shown here is derived from an EMBL/GenBank/DDBJ whole genome shotgun (WGS) entry which is preliminary data.</text>
</comment>
<proteinExistence type="predicted"/>
<protein>
    <submittedName>
        <fullName evidence="1">Uncharacterized protein</fullName>
    </submittedName>
</protein>
<keyword evidence="2" id="KW-1185">Reference proteome</keyword>
<reference evidence="1" key="1">
    <citation type="submission" date="2022-04" db="EMBL/GenBank/DDBJ databases">
        <title>Genome of the entomopathogenic fungus Entomophthora muscae.</title>
        <authorList>
            <person name="Elya C."/>
            <person name="Lovett B.R."/>
            <person name="Lee E."/>
            <person name="Macias A.M."/>
            <person name="Hajek A.E."/>
            <person name="De Bivort B.L."/>
            <person name="Kasson M.T."/>
            <person name="De Fine Licht H.H."/>
            <person name="Stajich J.E."/>
        </authorList>
    </citation>
    <scope>NUCLEOTIDE SEQUENCE</scope>
    <source>
        <strain evidence="1">Berkeley</strain>
    </source>
</reference>
<dbReference type="EMBL" id="QTSX02007211">
    <property type="protein sequence ID" value="KAJ9049644.1"/>
    <property type="molecule type" value="Genomic_DNA"/>
</dbReference>
<evidence type="ECO:0000313" key="2">
    <source>
        <dbReference type="Proteomes" id="UP001165960"/>
    </source>
</evidence>
<accession>A0ACC2RHX8</accession>
<sequence>MNINWNTHHIDFTNQGKFFSVPINLDTSLPDYYLHAITTFPHTKGSLPAQIMNHDDVIPRDCKYNLKKVWLKVRELETGQGGDNWVYSHQPPEDLGVDVVSLKAPAK</sequence>
<evidence type="ECO:0000313" key="1">
    <source>
        <dbReference type="EMBL" id="KAJ9049644.1"/>
    </source>
</evidence>